<dbReference type="Pfam" id="PF00072">
    <property type="entry name" value="Response_reg"/>
    <property type="match status" value="2"/>
</dbReference>
<dbReference type="SUPFAM" id="SSF47384">
    <property type="entry name" value="Homodimeric domain of signal transducing histidine kinase"/>
    <property type="match status" value="1"/>
</dbReference>
<evidence type="ECO:0000256" key="5">
    <source>
        <dbReference type="ARBA" id="ARBA00022553"/>
    </source>
</evidence>
<dbReference type="InterPro" id="IPR003661">
    <property type="entry name" value="HisK_dim/P_dom"/>
</dbReference>
<dbReference type="SMART" id="SM00073">
    <property type="entry name" value="HPT"/>
    <property type="match status" value="1"/>
</dbReference>
<dbReference type="PROSITE" id="PS50113">
    <property type="entry name" value="PAC"/>
    <property type="match status" value="2"/>
</dbReference>
<feature type="domain" description="Response regulatory" evidence="18">
    <location>
        <begin position="786"/>
        <end position="903"/>
    </location>
</feature>
<dbReference type="CDD" id="cd00156">
    <property type="entry name" value="REC"/>
    <property type="match status" value="1"/>
</dbReference>
<evidence type="ECO:0000259" key="21">
    <source>
        <dbReference type="PROSITE" id="PS50894"/>
    </source>
</evidence>
<dbReference type="SMART" id="SM00387">
    <property type="entry name" value="HATPase_c"/>
    <property type="match status" value="1"/>
</dbReference>
<keyword evidence="12" id="KW-0902">Two-component regulatory system</keyword>
<comment type="catalytic activity">
    <reaction evidence="1">
        <text>ATP + protein L-histidine = ADP + protein N-phospho-L-histidine.</text>
        <dbReference type="EC" id="2.7.13.3"/>
    </reaction>
</comment>
<feature type="modified residue" description="4-aspartylphosphate" evidence="15">
    <location>
        <position position="835"/>
    </location>
</feature>
<evidence type="ECO:0000256" key="13">
    <source>
        <dbReference type="ARBA" id="ARBA00023136"/>
    </source>
</evidence>
<evidence type="ECO:0000256" key="2">
    <source>
        <dbReference type="ARBA" id="ARBA00004651"/>
    </source>
</evidence>
<dbReference type="InterPro" id="IPR004358">
    <property type="entry name" value="Sig_transdc_His_kin-like_C"/>
</dbReference>
<evidence type="ECO:0000256" key="4">
    <source>
        <dbReference type="ARBA" id="ARBA00022475"/>
    </source>
</evidence>
<organism evidence="22 23">
    <name type="scientific">Adhaeribacter aerolatus</name>
    <dbReference type="NCBI Taxonomy" id="670289"/>
    <lineage>
        <taxon>Bacteria</taxon>
        <taxon>Pseudomonadati</taxon>
        <taxon>Bacteroidota</taxon>
        <taxon>Cytophagia</taxon>
        <taxon>Cytophagales</taxon>
        <taxon>Hymenobacteraceae</taxon>
        <taxon>Adhaeribacter</taxon>
    </lineage>
</organism>
<comment type="caution">
    <text evidence="22">The sequence shown here is derived from an EMBL/GenBank/DDBJ whole genome shotgun (WGS) entry which is preliminary data.</text>
</comment>
<protein>
    <recommendedName>
        <fullName evidence="3">histidine kinase</fullName>
        <ecNumber evidence="3">2.7.13.3</ecNumber>
    </recommendedName>
</protein>
<dbReference type="InterPro" id="IPR005467">
    <property type="entry name" value="His_kinase_dom"/>
</dbReference>
<dbReference type="RefSeq" id="WP_146897900.1">
    <property type="nucleotide sequence ID" value="NZ_BJYS01000016.1"/>
</dbReference>
<dbReference type="InterPro" id="IPR001789">
    <property type="entry name" value="Sig_transdc_resp-reg_receiver"/>
</dbReference>
<dbReference type="InterPro" id="IPR011006">
    <property type="entry name" value="CheY-like_superfamily"/>
</dbReference>
<dbReference type="InterPro" id="IPR000700">
    <property type="entry name" value="PAS-assoc_C"/>
</dbReference>
<dbReference type="CDD" id="cd17546">
    <property type="entry name" value="REC_hyHK_CKI1_RcsC-like"/>
    <property type="match status" value="1"/>
</dbReference>
<dbReference type="InterPro" id="IPR001610">
    <property type="entry name" value="PAC"/>
</dbReference>
<dbReference type="GO" id="GO:0005886">
    <property type="term" value="C:plasma membrane"/>
    <property type="evidence" value="ECO:0007669"/>
    <property type="project" value="UniProtKB-SubCell"/>
</dbReference>
<dbReference type="InterPro" id="IPR000014">
    <property type="entry name" value="PAS"/>
</dbReference>
<dbReference type="CDD" id="cd00130">
    <property type="entry name" value="PAS"/>
    <property type="match status" value="3"/>
</dbReference>
<feature type="domain" description="HPt" evidence="21">
    <location>
        <begin position="938"/>
        <end position="1029"/>
    </location>
</feature>
<dbReference type="Gene3D" id="2.10.70.100">
    <property type="match status" value="1"/>
</dbReference>
<keyword evidence="16" id="KW-0175">Coiled coil</keyword>
<dbReference type="Gene3D" id="3.30.565.10">
    <property type="entry name" value="Histidine kinase-like ATPase, C-terminal domain"/>
    <property type="match status" value="1"/>
</dbReference>
<evidence type="ECO:0000256" key="15">
    <source>
        <dbReference type="PROSITE-ProRule" id="PRU00169"/>
    </source>
</evidence>
<evidence type="ECO:0000256" key="8">
    <source>
        <dbReference type="ARBA" id="ARBA00022741"/>
    </source>
</evidence>
<feature type="domain" description="PAC" evidence="20">
    <location>
        <begin position="217"/>
        <end position="269"/>
    </location>
</feature>
<evidence type="ECO:0000256" key="9">
    <source>
        <dbReference type="ARBA" id="ARBA00022777"/>
    </source>
</evidence>
<evidence type="ECO:0000259" key="17">
    <source>
        <dbReference type="PROSITE" id="PS50109"/>
    </source>
</evidence>
<dbReference type="Gene3D" id="1.10.287.130">
    <property type="match status" value="1"/>
</dbReference>
<dbReference type="PROSITE" id="PS50109">
    <property type="entry name" value="HIS_KIN"/>
    <property type="match status" value="1"/>
</dbReference>
<keyword evidence="11" id="KW-1133">Transmembrane helix</keyword>
<dbReference type="Proteomes" id="UP000321532">
    <property type="component" value="Unassembled WGS sequence"/>
</dbReference>
<dbReference type="SMART" id="SM00388">
    <property type="entry name" value="HisKA"/>
    <property type="match status" value="1"/>
</dbReference>
<gene>
    <name evidence="22" type="ORF">AAE02nite_22990</name>
</gene>
<keyword evidence="8" id="KW-0547">Nucleotide-binding</keyword>
<keyword evidence="6" id="KW-0808">Transferase</keyword>
<evidence type="ECO:0000256" key="3">
    <source>
        <dbReference type="ARBA" id="ARBA00012438"/>
    </source>
</evidence>
<dbReference type="InterPro" id="IPR013655">
    <property type="entry name" value="PAS_fold_3"/>
</dbReference>
<dbReference type="AlphaFoldDB" id="A0A512AY40"/>
<evidence type="ECO:0000256" key="10">
    <source>
        <dbReference type="ARBA" id="ARBA00022840"/>
    </source>
</evidence>
<evidence type="ECO:0000256" key="16">
    <source>
        <dbReference type="SAM" id="Coils"/>
    </source>
</evidence>
<dbReference type="Gene3D" id="3.30.450.20">
    <property type="entry name" value="PAS domain"/>
    <property type="match status" value="3"/>
</dbReference>
<keyword evidence="10" id="KW-0067">ATP-binding</keyword>
<dbReference type="InterPro" id="IPR013767">
    <property type="entry name" value="PAS_fold"/>
</dbReference>
<dbReference type="Gene3D" id="1.20.120.160">
    <property type="entry name" value="HPT domain"/>
    <property type="match status" value="1"/>
</dbReference>
<dbReference type="PRINTS" id="PR00344">
    <property type="entry name" value="BCTRLSENSOR"/>
</dbReference>
<sequence>MPDTVIKLLIVDDDLVDRLTIQRSLAKANISTVIDMAEKGSQGLSFLKENKYDCIFIDYLLPDTNGVNLLREIRSQGIDTPIIIVTSHGDERVAVDAIRSGASEYISKNMLTPDGISYSLRTAIKLAGIERERKAAEAALLQSENRLREAQKLAKLGHWEFDTKTNKIKWSEEIFSIFELEDQTEPTYEEFLKLISPSDLQRWQEVFEYATKNKIAYQSDYRIVTANKKLKYIATNGTPVLDQNGELTSMVGTLQDISDRISTQRALQESEERYRMLIETMNEGVVHVDNSQRILFANQRFCELMDYKREEVEGNPIYIFTPDEQNKKILEEKNAQRQHNISDHYEIQLTRKDGQLIYFWVGANPLLSPDGTIIGSLGTFTDITERKKIEEALAFREKLLSTLFENAQSFICTHRLDGTILSVNKAGAEILGIPPASLEGRNLAEFMEKRQVGQFNKYLRSIRENKQDSGLFPFHNQQNNTWHYLLYRNVLYQESDREEYVIVTAQDITERIHFENELTNAKLVAEKSVKVKELFLANMSHEIRTPMNGIIGLTAVLLKMVQDEEQKNFLQAIQSSADKLLVIINDILDFSKIDSGKIEFEETDFNPQALLRESVQLFEVQALTRKNKISTHIGASVPEFIIGDSGKLAQVLNNLLGNAVKFTENGEISVTADVVAEEENTVWLQFSVKDTGIGIPEDKQSAIFESFTQGSNDTSRKYGGTGLGLAISKQFVELQGGFIEVQSKLHQGSTFRFRLPFKKTENHDLPAEPVKNDGPAFLSAELGSLRMLLAEDNEINQLLVKKVVSDWGFMLDIAEDGRQALELFNQNTYDLILMDMQMPEMDGFEAIYHIRKSEAPANAIPIIALTAHASPHEIQKCLQAGADAYVCKPFKPDNLLQEVATLLLRNPDFKPVFPESNPGRNSREHINLALLTEMASGDTNFIQDIITMFIQQTPGNLERLFNLAKAENWSEVKSLAHRMKSSVVLIGNKELENICQDIQQHALDSTQTHLILPMIMRAKVICEKAAEELTLALQIIK</sequence>
<evidence type="ECO:0000256" key="7">
    <source>
        <dbReference type="ARBA" id="ARBA00022692"/>
    </source>
</evidence>
<dbReference type="InterPro" id="IPR036890">
    <property type="entry name" value="HATPase_C_sf"/>
</dbReference>
<evidence type="ECO:0000256" key="14">
    <source>
        <dbReference type="PROSITE-ProRule" id="PRU00110"/>
    </source>
</evidence>
<feature type="domain" description="Histidine kinase" evidence="17">
    <location>
        <begin position="538"/>
        <end position="759"/>
    </location>
</feature>
<keyword evidence="4" id="KW-1003">Cell membrane</keyword>
<feature type="coiled-coil region" evidence="16">
    <location>
        <begin position="126"/>
        <end position="153"/>
    </location>
</feature>
<dbReference type="GO" id="GO:0000155">
    <property type="term" value="F:phosphorelay sensor kinase activity"/>
    <property type="evidence" value="ECO:0007669"/>
    <property type="project" value="InterPro"/>
</dbReference>
<dbReference type="GO" id="GO:0006355">
    <property type="term" value="P:regulation of DNA-templated transcription"/>
    <property type="evidence" value="ECO:0007669"/>
    <property type="project" value="InterPro"/>
</dbReference>
<dbReference type="EMBL" id="BJYS01000016">
    <property type="protein sequence ID" value="GEO04635.1"/>
    <property type="molecule type" value="Genomic_DNA"/>
</dbReference>
<dbReference type="InterPro" id="IPR003594">
    <property type="entry name" value="HATPase_dom"/>
</dbReference>
<keyword evidence="7" id="KW-0812">Transmembrane</keyword>
<evidence type="ECO:0000256" key="6">
    <source>
        <dbReference type="ARBA" id="ARBA00022679"/>
    </source>
</evidence>
<feature type="domain" description="PAS" evidence="19">
    <location>
        <begin position="396"/>
        <end position="466"/>
    </location>
</feature>
<evidence type="ECO:0000313" key="23">
    <source>
        <dbReference type="Proteomes" id="UP000321532"/>
    </source>
</evidence>
<proteinExistence type="predicted"/>
<dbReference type="InterPro" id="IPR008207">
    <property type="entry name" value="Sig_transdc_His_kin_Hpt_dom"/>
</dbReference>
<dbReference type="EC" id="2.7.13.3" evidence="3"/>
<dbReference type="PROSITE" id="PS50112">
    <property type="entry name" value="PAS"/>
    <property type="match status" value="2"/>
</dbReference>
<dbReference type="InterPro" id="IPR035965">
    <property type="entry name" value="PAS-like_dom_sf"/>
</dbReference>
<dbReference type="SUPFAM" id="SSF55785">
    <property type="entry name" value="PYP-like sensor domain (PAS domain)"/>
    <property type="match status" value="3"/>
</dbReference>
<evidence type="ECO:0000256" key="11">
    <source>
        <dbReference type="ARBA" id="ARBA00022989"/>
    </source>
</evidence>
<dbReference type="PROSITE" id="PS50110">
    <property type="entry name" value="RESPONSE_REGULATORY"/>
    <property type="match status" value="2"/>
</dbReference>
<feature type="domain" description="PAS" evidence="19">
    <location>
        <begin position="270"/>
        <end position="326"/>
    </location>
</feature>
<dbReference type="SUPFAM" id="SSF55874">
    <property type="entry name" value="ATPase domain of HSP90 chaperone/DNA topoisomerase II/histidine kinase"/>
    <property type="match status" value="1"/>
</dbReference>
<dbReference type="PANTHER" id="PTHR45339">
    <property type="entry name" value="HYBRID SIGNAL TRANSDUCTION HISTIDINE KINASE J"/>
    <property type="match status" value="1"/>
</dbReference>
<dbReference type="InterPro" id="IPR036641">
    <property type="entry name" value="HPT_dom_sf"/>
</dbReference>
<evidence type="ECO:0000256" key="1">
    <source>
        <dbReference type="ARBA" id="ARBA00000085"/>
    </source>
</evidence>
<evidence type="ECO:0000259" key="19">
    <source>
        <dbReference type="PROSITE" id="PS50112"/>
    </source>
</evidence>
<dbReference type="GO" id="GO:0005524">
    <property type="term" value="F:ATP binding"/>
    <property type="evidence" value="ECO:0007669"/>
    <property type="project" value="UniProtKB-KW"/>
</dbReference>
<feature type="domain" description="PAC" evidence="20">
    <location>
        <begin position="343"/>
        <end position="395"/>
    </location>
</feature>
<dbReference type="SUPFAM" id="SSF52172">
    <property type="entry name" value="CheY-like"/>
    <property type="match status" value="2"/>
</dbReference>
<name>A0A512AY40_9BACT</name>
<dbReference type="CDD" id="cd00082">
    <property type="entry name" value="HisKA"/>
    <property type="match status" value="1"/>
</dbReference>
<reference evidence="22 23" key="1">
    <citation type="submission" date="2019-07" db="EMBL/GenBank/DDBJ databases">
        <title>Whole genome shotgun sequence of Adhaeribacter aerolatus NBRC 106133.</title>
        <authorList>
            <person name="Hosoyama A."/>
            <person name="Uohara A."/>
            <person name="Ohji S."/>
            <person name="Ichikawa N."/>
        </authorList>
    </citation>
    <scope>NUCLEOTIDE SEQUENCE [LARGE SCALE GENOMIC DNA]</scope>
    <source>
        <strain evidence="22 23">NBRC 106133</strain>
    </source>
</reference>
<dbReference type="InterPro" id="IPR036097">
    <property type="entry name" value="HisK_dim/P_sf"/>
</dbReference>
<keyword evidence="23" id="KW-1185">Reference proteome</keyword>
<dbReference type="SMART" id="SM00091">
    <property type="entry name" value="PAS"/>
    <property type="match status" value="3"/>
</dbReference>
<dbReference type="NCBIfam" id="TIGR00229">
    <property type="entry name" value="sensory_box"/>
    <property type="match status" value="2"/>
</dbReference>
<feature type="domain" description="Response regulatory" evidence="18">
    <location>
        <begin position="7"/>
        <end position="123"/>
    </location>
</feature>
<dbReference type="OrthoDB" id="9797097at2"/>
<dbReference type="SMART" id="SM00448">
    <property type="entry name" value="REC"/>
    <property type="match status" value="2"/>
</dbReference>
<evidence type="ECO:0000256" key="12">
    <source>
        <dbReference type="ARBA" id="ARBA00023012"/>
    </source>
</evidence>
<keyword evidence="13" id="KW-0472">Membrane</keyword>
<dbReference type="SUPFAM" id="SSF47226">
    <property type="entry name" value="Histidine-containing phosphotransfer domain, HPT domain"/>
    <property type="match status" value="1"/>
</dbReference>
<dbReference type="Pfam" id="PF00512">
    <property type="entry name" value="HisKA"/>
    <property type="match status" value="1"/>
</dbReference>
<dbReference type="Pfam" id="PF00989">
    <property type="entry name" value="PAS"/>
    <property type="match status" value="1"/>
</dbReference>
<dbReference type="CDD" id="cd16922">
    <property type="entry name" value="HATPase_EvgS-ArcB-TorS-like"/>
    <property type="match status" value="1"/>
</dbReference>
<feature type="modified residue" description="4-aspartylphosphate" evidence="15">
    <location>
        <position position="58"/>
    </location>
</feature>
<comment type="subcellular location">
    <subcellularLocation>
        <location evidence="2">Cell membrane</location>
        <topology evidence="2">Multi-pass membrane protein</topology>
    </subcellularLocation>
</comment>
<evidence type="ECO:0000259" key="18">
    <source>
        <dbReference type="PROSITE" id="PS50110"/>
    </source>
</evidence>
<dbReference type="Pfam" id="PF13426">
    <property type="entry name" value="PAS_9"/>
    <property type="match status" value="1"/>
</dbReference>
<dbReference type="Pfam" id="PF01627">
    <property type="entry name" value="Hpt"/>
    <property type="match status" value="1"/>
</dbReference>
<keyword evidence="5 15" id="KW-0597">Phosphoprotein</keyword>
<dbReference type="PANTHER" id="PTHR45339:SF1">
    <property type="entry name" value="HYBRID SIGNAL TRANSDUCTION HISTIDINE KINASE J"/>
    <property type="match status" value="1"/>
</dbReference>
<dbReference type="Pfam" id="PF08447">
    <property type="entry name" value="PAS_3"/>
    <property type="match status" value="1"/>
</dbReference>
<dbReference type="SMART" id="SM00086">
    <property type="entry name" value="PAC"/>
    <property type="match status" value="3"/>
</dbReference>
<dbReference type="FunFam" id="3.30.565.10:FF:000010">
    <property type="entry name" value="Sensor histidine kinase RcsC"/>
    <property type="match status" value="1"/>
</dbReference>
<feature type="modified residue" description="Phosphohistidine" evidence="14">
    <location>
        <position position="977"/>
    </location>
</feature>
<evidence type="ECO:0000313" key="22">
    <source>
        <dbReference type="EMBL" id="GEO04635.1"/>
    </source>
</evidence>
<accession>A0A512AY40</accession>
<dbReference type="PROSITE" id="PS50894">
    <property type="entry name" value="HPT"/>
    <property type="match status" value="1"/>
</dbReference>
<evidence type="ECO:0000259" key="20">
    <source>
        <dbReference type="PROSITE" id="PS50113"/>
    </source>
</evidence>
<dbReference type="Pfam" id="PF02518">
    <property type="entry name" value="HATPase_c"/>
    <property type="match status" value="1"/>
</dbReference>
<keyword evidence="9" id="KW-0418">Kinase</keyword>
<dbReference type="Gene3D" id="3.40.50.2300">
    <property type="match status" value="2"/>
</dbReference>
<dbReference type="FunFam" id="1.10.287.130:FF:000004">
    <property type="entry name" value="Ethylene receptor 1"/>
    <property type="match status" value="1"/>
</dbReference>